<dbReference type="Gene3D" id="3.40.190.10">
    <property type="entry name" value="Periplasmic binding protein-like II"/>
    <property type="match status" value="1"/>
</dbReference>
<dbReference type="SUPFAM" id="SSF53850">
    <property type="entry name" value="Periplasmic binding protein-like II"/>
    <property type="match status" value="1"/>
</dbReference>
<dbReference type="EMBL" id="JALLPJ020000377">
    <property type="protein sequence ID" value="KAL3793910.1"/>
    <property type="molecule type" value="Genomic_DNA"/>
</dbReference>
<feature type="compositionally biased region" description="Polar residues" evidence="3">
    <location>
        <begin position="1101"/>
        <end position="1110"/>
    </location>
</feature>
<dbReference type="PANTHER" id="PTHR43649">
    <property type="entry name" value="ARABINOSE-BINDING PROTEIN-RELATED"/>
    <property type="match status" value="1"/>
</dbReference>
<evidence type="ECO:0000256" key="1">
    <source>
        <dbReference type="ARBA" id="ARBA00008520"/>
    </source>
</evidence>
<reference evidence="6 7" key="1">
    <citation type="submission" date="2024-10" db="EMBL/GenBank/DDBJ databases">
        <title>Updated reference genomes for cyclostephanoid diatoms.</title>
        <authorList>
            <person name="Roberts W.R."/>
            <person name="Alverson A.J."/>
        </authorList>
    </citation>
    <scope>NUCLEOTIDE SEQUENCE [LARGE SCALE GENOMIC DNA]</scope>
    <source>
        <strain evidence="6 7">AJA010-31</strain>
    </source>
</reference>
<dbReference type="PANTHER" id="PTHR43649:SF29">
    <property type="entry name" value="OSMOPROTECTIVE COMPOUNDS-BINDING PROTEIN GGTB"/>
    <property type="match status" value="1"/>
</dbReference>
<evidence type="ECO:0000256" key="2">
    <source>
        <dbReference type="ARBA" id="ARBA00022448"/>
    </source>
</evidence>
<evidence type="ECO:0000313" key="6">
    <source>
        <dbReference type="EMBL" id="KAL3793910.1"/>
    </source>
</evidence>
<accession>A0ABD3Q154</accession>
<feature type="transmembrane region" description="Helical" evidence="4">
    <location>
        <begin position="665"/>
        <end position="689"/>
    </location>
</feature>
<dbReference type="InterPro" id="IPR050490">
    <property type="entry name" value="Bact_solute-bd_prot1"/>
</dbReference>
<evidence type="ECO:0000313" key="7">
    <source>
        <dbReference type="Proteomes" id="UP001530400"/>
    </source>
</evidence>
<feature type="chain" id="PRO_5044768897" evidence="5">
    <location>
        <begin position="24"/>
        <end position="1134"/>
    </location>
</feature>
<keyword evidence="5" id="KW-0732">Signal</keyword>
<keyword evidence="7" id="KW-1185">Reference proteome</keyword>
<keyword evidence="4" id="KW-0812">Transmembrane</keyword>
<protein>
    <submittedName>
        <fullName evidence="6">Uncharacterized protein</fullName>
    </submittedName>
</protein>
<proteinExistence type="inferred from homology"/>
<dbReference type="AlphaFoldDB" id="A0ABD3Q154"/>
<organism evidence="6 7">
    <name type="scientific">Cyclotella atomus</name>
    <dbReference type="NCBI Taxonomy" id="382360"/>
    <lineage>
        <taxon>Eukaryota</taxon>
        <taxon>Sar</taxon>
        <taxon>Stramenopiles</taxon>
        <taxon>Ochrophyta</taxon>
        <taxon>Bacillariophyta</taxon>
        <taxon>Coscinodiscophyceae</taxon>
        <taxon>Thalassiosirophycidae</taxon>
        <taxon>Stephanodiscales</taxon>
        <taxon>Stephanodiscaceae</taxon>
        <taxon>Cyclotella</taxon>
    </lineage>
</organism>
<comment type="caution">
    <text evidence="6">The sequence shown here is derived from an EMBL/GenBank/DDBJ whole genome shotgun (WGS) entry which is preliminary data.</text>
</comment>
<comment type="similarity">
    <text evidence="1">Belongs to the bacterial solute-binding protein 1 family.</text>
</comment>
<evidence type="ECO:0000256" key="5">
    <source>
        <dbReference type="SAM" id="SignalP"/>
    </source>
</evidence>
<dbReference type="Proteomes" id="UP001530400">
    <property type="component" value="Unassembled WGS sequence"/>
</dbReference>
<keyword evidence="2" id="KW-0813">Transport</keyword>
<keyword evidence="4" id="KW-0472">Membrane</keyword>
<feature type="region of interest" description="Disordered" evidence="3">
    <location>
        <begin position="1101"/>
        <end position="1134"/>
    </location>
</feature>
<evidence type="ECO:0000256" key="3">
    <source>
        <dbReference type="SAM" id="MobiDB-lite"/>
    </source>
</evidence>
<name>A0ABD3Q154_9STRA</name>
<sequence>MKSYTRQNLLTLSALSALLAAKAQTTTVAPGSSTEAGPATTAVPLDACDSSQSIIQGECDPSQCEEYCSLYGSTYLKDKCCIHAGVNANLLAFEESDIWIPRIDEYHKCTGANIKLQYVTGGEDNMAAALIDDVGLNNREDTGEGIYDAYIVQAPWLPPVYMGLKSLSQYIKENDEYIRFTDINQASRSAVSFDGEVRALPLDADYIAMGWRQDVFTKHAEAYKEKYNEELKVPTTIDELVDVSEKLNGFDHNGDGVPDWGFCLTPQTNYFNAFVAPVFQTRLRECSTSSSGDTTCDTGSFSGQNIFFDVDNFEPLIFNDGFKYAVKTYWRFVRSSNCQEESLDGGKCDRKTAFPTGRCAGVISMPGSLTSLLSEGGEYAPPPENRMNEVLGEGEYWGRRTVFPGSTKVLNWGDASLPLVDCTEESCPLARDGINYAPFFSEGGESYALNGRQSKPAATESLWDMFTWFSELPVGDIPLSGVYRKSQTEPEAIEELAIEWNNTVMANDLGDVLTEYFRSESEGGNPVQDLFIMGFSSYNDALEKILHQDMIIKDMSDGGQFPLDDDEAFDARFDEFTKALKSEYDKVNSLQEGGALQQLYLWRGALDLHPKKSKQEICQDLLATDQESFTKLNCLSVVSLQDLCQSQESDVEEYQPGACADNSTAITIAIVLCSILGAILLMGLVYFVYKRYITYMSIKKAHEQLMEATLNESVRSLHQLDYPLHLVRADEFVREQKLMRHEVLRNTHRLTVLDSLGDVDAFISAAKHIVFFSHQWTSFTLPDPSNNQYKVMVTSLKKLARDQGWDESLKDVFAWIDYSCIPQANPSTQNLAIRSLAAYASSATYFIIVAPNTPHADLDDTCGLDTYQRRMWCRAEQVCHSMRNGTEGMFIATSGDRLVPVKNEHFTESLRVFDGELTCCRLEHKGMGACDRQSLVIPLLGLYGELFRAAHDGIKGGNADSLASVAAFLGEIEKNQEIIFPRTFMRVSWRKSKRVIEEVMLFGDLIDRMRSRIQHGIGFAIDDEHGTASTQESVMRHGGGSDGTYVRHGVVHGGFVNQNPLTSSIQNDVIAYNANFVRHGTRRSSQDIAEESEVPLNSNFVRHGMRTSSGGDAAPANGSLTRKYSMPGDEDDEA</sequence>
<keyword evidence="4" id="KW-1133">Transmembrane helix</keyword>
<gene>
    <name evidence="6" type="ORF">ACHAWO_006764</name>
</gene>
<feature type="signal peptide" evidence="5">
    <location>
        <begin position="1"/>
        <end position="23"/>
    </location>
</feature>
<evidence type="ECO:0000256" key="4">
    <source>
        <dbReference type="SAM" id="Phobius"/>
    </source>
</evidence>